<dbReference type="GeneID" id="78401721"/>
<organism evidence="1 2">
    <name type="scientific">Empedobacter falsenii</name>
    <dbReference type="NCBI Taxonomy" id="343874"/>
    <lineage>
        <taxon>Bacteria</taxon>
        <taxon>Pseudomonadati</taxon>
        <taxon>Bacteroidota</taxon>
        <taxon>Flavobacteriia</taxon>
        <taxon>Flavobacteriales</taxon>
        <taxon>Weeksellaceae</taxon>
        <taxon>Empedobacter</taxon>
    </lineage>
</organism>
<gene>
    <name evidence="1" type="ORF">FH779_09640</name>
</gene>
<keyword evidence="2" id="KW-1185">Reference proteome</keyword>
<evidence type="ECO:0000313" key="2">
    <source>
        <dbReference type="Proteomes" id="UP000510643"/>
    </source>
</evidence>
<dbReference type="InterPro" id="IPR037883">
    <property type="entry name" value="Knr4/Smi1-like_sf"/>
</dbReference>
<dbReference type="Proteomes" id="UP000510643">
    <property type="component" value="Chromosome"/>
</dbReference>
<name>A0A7H9DTD1_9FLAO</name>
<dbReference type="EMBL" id="CP040908">
    <property type="protein sequence ID" value="QLL58330.1"/>
    <property type="molecule type" value="Genomic_DNA"/>
</dbReference>
<proteinExistence type="predicted"/>
<dbReference type="AlphaFoldDB" id="A0A7H9DTD1"/>
<sequence length="312" mass="36316">MKELIKKLKKQGYFEDNLGLEKVKINELEDQLNSKIPDFFKEYLKYFGFNENVFWSIFNEEDDFVEQNELIQELGHTNFIAIGDEYAENLIVTHTGTQQLYLLEDDLLIDLKTTFKQMLHEAISTFDLPDFDALQNTESSFKVLLERKTEITTALIDSLNTLINEAAENDDQLYSVIISTDKNGNYNVSGGSFNDFKTKTDSENINYDDLFNAKTSKYQGKLDFSFLKQESNLTNKKALDLLCLDVLRELKNDNYFEDQVENISISVESTDVDIFTEDSYDDALTKRKNLVTTIRRFWETPYDRARLLIEVL</sequence>
<protein>
    <submittedName>
        <fullName evidence="1">SMI1/KNR4 family protein</fullName>
    </submittedName>
</protein>
<accession>A0A7H9DTD1</accession>
<dbReference type="SUPFAM" id="SSF160631">
    <property type="entry name" value="SMI1/KNR4-like"/>
    <property type="match status" value="1"/>
</dbReference>
<dbReference type="KEGG" id="efal:FH779_09640"/>
<reference evidence="1 2" key="1">
    <citation type="submission" date="2019-06" db="EMBL/GenBank/DDBJ databases">
        <title>Emergence of pandrug resistant Empedobacter falsenii in China.</title>
        <authorList>
            <person name="Dong N."/>
            <person name="Chen S."/>
            <person name="Zhang R."/>
        </authorList>
    </citation>
    <scope>NUCLEOTIDE SEQUENCE [LARGE SCALE GENOMIC DNA]</scope>
    <source>
        <strain evidence="1 2">1681-1</strain>
    </source>
</reference>
<dbReference type="RefSeq" id="WP_180904506.1">
    <property type="nucleotide sequence ID" value="NZ_CP040908.1"/>
</dbReference>
<evidence type="ECO:0000313" key="1">
    <source>
        <dbReference type="EMBL" id="QLL58330.1"/>
    </source>
</evidence>